<evidence type="ECO:0000313" key="10">
    <source>
        <dbReference type="EMBL" id="MBP3192352.1"/>
    </source>
</evidence>
<dbReference type="Proteomes" id="UP000673975">
    <property type="component" value="Unassembled WGS sequence"/>
</dbReference>
<dbReference type="RefSeq" id="WP_210511253.1">
    <property type="nucleotide sequence ID" value="NZ_JAFIDN010000004.1"/>
</dbReference>
<feature type="binding site" evidence="8">
    <location>
        <position position="68"/>
    </location>
    <ligand>
        <name>substrate</name>
    </ligand>
</feature>
<evidence type="ECO:0000256" key="3">
    <source>
        <dbReference type="ARBA" id="ARBA00013080"/>
    </source>
</evidence>
<evidence type="ECO:0000256" key="4">
    <source>
        <dbReference type="ARBA" id="ARBA00022605"/>
    </source>
</evidence>
<keyword evidence="11" id="KW-1185">Reference proteome</keyword>
<evidence type="ECO:0000256" key="8">
    <source>
        <dbReference type="HAMAP-Rule" id="MF_00197"/>
    </source>
</evidence>
<dbReference type="GO" id="GO:0009089">
    <property type="term" value="P:lysine biosynthetic process via diaminopimelate"/>
    <property type="evidence" value="ECO:0007669"/>
    <property type="project" value="UniProtKB-UniRule"/>
</dbReference>
<comment type="subunit">
    <text evidence="8">Homodimer.</text>
</comment>
<feature type="binding site" evidence="8">
    <location>
        <position position="15"/>
    </location>
    <ligand>
        <name>substrate</name>
    </ligand>
</feature>
<dbReference type="Gene3D" id="3.10.310.10">
    <property type="entry name" value="Diaminopimelate Epimerase, Chain A, domain 1"/>
    <property type="match status" value="2"/>
</dbReference>
<feature type="site" description="Could be important to modulate the pK values of the two catalytic cysteine residues" evidence="8">
    <location>
        <position position="144"/>
    </location>
</feature>
<dbReference type="SUPFAM" id="SSF54506">
    <property type="entry name" value="Diaminopimelate epimerase-like"/>
    <property type="match status" value="2"/>
</dbReference>
<feature type="active site" evidence="9">
    <location>
        <position position="77"/>
    </location>
</feature>
<keyword evidence="5 8" id="KW-0457">Lysine biosynthesis</keyword>
<feature type="active site" description="Proton donor" evidence="8">
    <location>
        <position position="77"/>
    </location>
</feature>
<dbReference type="UniPathway" id="UPA00034">
    <property type="reaction ID" value="UER00025"/>
</dbReference>
<evidence type="ECO:0000256" key="9">
    <source>
        <dbReference type="PROSITE-ProRule" id="PRU10125"/>
    </source>
</evidence>
<dbReference type="PANTHER" id="PTHR31689:SF0">
    <property type="entry name" value="DIAMINOPIMELATE EPIMERASE"/>
    <property type="match status" value="1"/>
</dbReference>
<evidence type="ECO:0000313" key="11">
    <source>
        <dbReference type="Proteomes" id="UP000673975"/>
    </source>
</evidence>
<dbReference type="PANTHER" id="PTHR31689">
    <property type="entry name" value="DIAMINOPIMELATE EPIMERASE, CHLOROPLASTIC"/>
    <property type="match status" value="1"/>
</dbReference>
<comment type="similarity">
    <text evidence="2 8">Belongs to the diaminopimelate epimerase family.</text>
</comment>
<keyword evidence="8" id="KW-0963">Cytoplasm</keyword>
<dbReference type="EMBL" id="JAFIDN010000004">
    <property type="protein sequence ID" value="MBP3192352.1"/>
    <property type="molecule type" value="Genomic_DNA"/>
</dbReference>
<feature type="binding site" evidence="8">
    <location>
        <begin position="78"/>
        <end position="79"/>
    </location>
    <ligand>
        <name>substrate</name>
    </ligand>
</feature>
<dbReference type="InterPro" id="IPR018510">
    <property type="entry name" value="DAP_epimerase_AS"/>
</dbReference>
<keyword evidence="6 8" id="KW-0413">Isomerase</keyword>
<comment type="function">
    <text evidence="8">Catalyzes the stereoinversion of LL-2,6-diaminopimelate (L,L-DAP) to meso-diaminopimelate (meso-DAP), a precursor of L-lysine and an essential component of the bacterial peptidoglycan.</text>
</comment>
<dbReference type="EC" id="5.1.1.7" evidence="3 8"/>
<reference evidence="10" key="1">
    <citation type="submission" date="2021-02" db="EMBL/GenBank/DDBJ databases">
        <title>Natronogracilivirga saccharolytica gen. nov. sp. nov. a new anaerobic, haloalkiliphilic carbohydrate-fermenting bacterium from soda lake and proposing of Cyclonatronumiaceae fam. nov. in the phylum Balneolaeota.</title>
        <authorList>
            <person name="Zhilina T.N."/>
            <person name="Sorokin D.Y."/>
            <person name="Zavarzina D.G."/>
            <person name="Toshchakov S.V."/>
            <person name="Kublanov I.V."/>
        </authorList>
    </citation>
    <scope>NUCLEOTIDE SEQUENCE</scope>
    <source>
        <strain evidence="10">Z-1702</strain>
    </source>
</reference>
<feature type="binding site" evidence="8">
    <location>
        <position position="179"/>
    </location>
    <ligand>
        <name>substrate</name>
    </ligand>
</feature>
<dbReference type="AlphaFoldDB" id="A0A8J7RJG3"/>
<comment type="subcellular location">
    <subcellularLocation>
        <location evidence="8">Cytoplasm</location>
    </subcellularLocation>
</comment>
<dbReference type="GO" id="GO:0008837">
    <property type="term" value="F:diaminopimelate epimerase activity"/>
    <property type="evidence" value="ECO:0007669"/>
    <property type="project" value="UniProtKB-UniRule"/>
</dbReference>
<comment type="catalytic activity">
    <reaction evidence="7 8">
        <text>(2S,6S)-2,6-diaminopimelate = meso-2,6-diaminopimelate</text>
        <dbReference type="Rhea" id="RHEA:15393"/>
        <dbReference type="ChEBI" id="CHEBI:57609"/>
        <dbReference type="ChEBI" id="CHEBI:57791"/>
        <dbReference type="EC" id="5.1.1.7"/>
    </reaction>
</comment>
<keyword evidence="4 8" id="KW-0028">Amino-acid biosynthesis</keyword>
<proteinExistence type="inferred from homology"/>
<sequence>MSRTIKFEKMHGAGNDFVVIDARTTEMPLNDIRKKTPALCHRRTGIGADGVLLLGDSDDSDFSMHYYNADGSLAGMCGNGARCLARYASRLGFHEKLTFRMGDNTYRAEVHDAYISIHFPVSPRPAVKVIDDITWCELKPGTEHIVAIDQEFSQSSEESLRAAGRQLRNRNDLFPNGTNVNFASPINQNHLKLVTYERGVEDITLACGTGAIATAISWDYLKHGHDGPPFEGEKPESGITDHHIQLDSPGGPLEVTFRANQKDSHRTYSNIQLHGPAVSVFSGEIEM</sequence>
<feature type="site" description="Could be important to modulate the pK values of the two catalytic cysteine residues" evidence="8">
    <location>
        <position position="197"/>
    </location>
</feature>
<evidence type="ECO:0000256" key="2">
    <source>
        <dbReference type="ARBA" id="ARBA00010219"/>
    </source>
</evidence>
<comment type="caution">
    <text evidence="10">The sequence shown here is derived from an EMBL/GenBank/DDBJ whole genome shotgun (WGS) entry which is preliminary data.</text>
</comment>
<evidence type="ECO:0000256" key="7">
    <source>
        <dbReference type="ARBA" id="ARBA00051712"/>
    </source>
</evidence>
<evidence type="ECO:0000256" key="6">
    <source>
        <dbReference type="ARBA" id="ARBA00023235"/>
    </source>
</evidence>
<dbReference type="NCBIfam" id="TIGR00652">
    <property type="entry name" value="DapF"/>
    <property type="match status" value="1"/>
</dbReference>
<name>A0A8J7RJG3_9BACT</name>
<feature type="binding site" evidence="8">
    <location>
        <begin position="208"/>
        <end position="209"/>
    </location>
    <ligand>
        <name>substrate</name>
    </ligand>
</feature>
<evidence type="ECO:0000256" key="1">
    <source>
        <dbReference type="ARBA" id="ARBA00005196"/>
    </source>
</evidence>
<dbReference type="GO" id="GO:0005829">
    <property type="term" value="C:cytosol"/>
    <property type="evidence" value="ECO:0007669"/>
    <property type="project" value="TreeGrafter"/>
</dbReference>
<dbReference type="PROSITE" id="PS01326">
    <property type="entry name" value="DAP_EPIMERASE"/>
    <property type="match status" value="1"/>
</dbReference>
<dbReference type="Pfam" id="PF01678">
    <property type="entry name" value="DAP_epimerase"/>
    <property type="match status" value="2"/>
</dbReference>
<dbReference type="HAMAP" id="MF_00197">
    <property type="entry name" value="DAP_epimerase"/>
    <property type="match status" value="1"/>
</dbReference>
<gene>
    <name evidence="8 10" type="primary">dapF</name>
    <name evidence="10" type="ORF">NATSA_06735</name>
</gene>
<dbReference type="InterPro" id="IPR001653">
    <property type="entry name" value="DAP_epimerase_DapF"/>
</dbReference>
<feature type="active site" description="Proton acceptor" evidence="8">
    <location>
        <position position="207"/>
    </location>
</feature>
<organism evidence="10 11">
    <name type="scientific">Natronogracilivirga saccharolytica</name>
    <dbReference type="NCBI Taxonomy" id="2812953"/>
    <lineage>
        <taxon>Bacteria</taxon>
        <taxon>Pseudomonadati</taxon>
        <taxon>Balneolota</taxon>
        <taxon>Balneolia</taxon>
        <taxon>Balneolales</taxon>
        <taxon>Cyclonatronaceae</taxon>
        <taxon>Natronogracilivirga</taxon>
    </lineage>
</organism>
<comment type="pathway">
    <text evidence="1 8">Amino-acid biosynthesis; L-lysine biosynthesis via DAP pathway; DL-2,6-diaminopimelate from LL-2,6-diaminopimelate: step 1/1.</text>
</comment>
<feature type="binding site" evidence="8">
    <location>
        <begin position="197"/>
        <end position="198"/>
    </location>
    <ligand>
        <name>substrate</name>
    </ligand>
</feature>
<evidence type="ECO:0000256" key="5">
    <source>
        <dbReference type="ARBA" id="ARBA00023154"/>
    </source>
</evidence>
<comment type="caution">
    <text evidence="8">Lacks conserved residue(s) required for the propagation of feature annotation.</text>
</comment>
<accession>A0A8J7RJG3</accession>
<protein>
    <recommendedName>
        <fullName evidence="3 8">Diaminopimelate epimerase</fullName>
        <shortName evidence="8">DAP epimerase</shortName>
        <ecNumber evidence="3 8">5.1.1.7</ecNumber>
    </recommendedName>
    <alternativeName>
        <fullName evidence="8">PLP-independent amino acid racemase</fullName>
    </alternativeName>
</protein>